<accession>A0A895KR52</accession>
<proteinExistence type="predicted"/>
<sequence>MEPAGESPQEDVGLSALVQAVRSQTLSDTYPVRQRILDRNPIFVRLYRLLTSRILGAIINSLYAQVLDHTGFGRLFVRSPKVKLLCDHQCSLGHNCRYEDGHRGQHVCVFGHVGDLPVRQCNAVCDARGCDGECYMRPGHAGPHKCYFRHYLADIPTTNRDANAFQDDKAIGDYVTALAYSTAEDMRFAHIPEHADADDAAWME</sequence>
<dbReference type="AlphaFoldDB" id="A0A895KR52"/>
<name>A0A895KR52_MALJA</name>
<dbReference type="EMBL" id="MT460934">
    <property type="protein sequence ID" value="QRZ58762.1"/>
    <property type="molecule type" value="Genomic_DNA"/>
</dbReference>
<evidence type="ECO:0000313" key="1">
    <source>
        <dbReference type="EMBL" id="QRZ58762.1"/>
    </source>
</evidence>
<protein>
    <submittedName>
        <fullName evidence="1">Gsp-co-occurring protein 12</fullName>
    </submittedName>
</protein>
<organism evidence="1">
    <name type="scientific">Malawimonas jakobiformis</name>
    <name type="common">Flagellated protozoan</name>
    <dbReference type="NCBI Taxonomy" id="136089"/>
    <lineage>
        <taxon>Eukaryota</taxon>
        <taxon>Malawimonadida</taxon>
        <taxon>Malawimonadidae</taxon>
        <taxon>Malawimonas</taxon>
    </lineage>
</organism>
<reference evidence="1" key="1">
    <citation type="journal article" date="2021" name="bioRxiv">
        <title>Ancestral mitochondrial apparatus derived from the bacterial type II secretion system.</title>
        <authorList>
            <person name="Horvathova L."/>
            <person name="Zarsky V."/>
            <person name="Panek T."/>
            <person name="Derelle R."/>
            <person name="Pyrih J."/>
            <person name="Motyckova A."/>
            <person name="Klapst'ova V."/>
            <person name="Vinopalova M."/>
            <person name="Markova L."/>
            <person name="Voleman L."/>
            <person name="Klimes V."/>
            <person name="Petru M."/>
            <person name="Vaitova Z."/>
            <person name="Cepicka I."/>
            <person name="Hryzakova K."/>
            <person name="Harant K."/>
            <person name="Gray M.W."/>
            <person name="Chami M."/>
            <person name="Guilvout I."/>
            <person name="Francetic O."/>
            <person name="Lang B.F."/>
            <person name="Vlcek C."/>
            <person name="Tsaousis A.D."/>
            <person name="Elias M."/>
            <person name="Dolezal P."/>
        </authorList>
    </citation>
    <scope>NUCLEOTIDE SEQUENCE</scope>
    <source>
        <strain evidence="1">ATCC 50740</strain>
    </source>
</reference>
<gene>
    <name evidence="1" type="primary">Gcp12</name>
</gene>